<sequence>MSAAVASSSGRLSSRWRTFKFRRRLLQLPRRSEGFKLLFSALPRFVKFLVRVTLSSFKRNKHLVKIFFHRKPAAIRKEKKERKCNSSIANSDESQVCTSNFDVQLAAPKKASSLHDIVFPSSLRNLSSQELAQVILVAKENNWDKVLLLPNNEGVQGQDLFKLLQGQWLNSDIVNTYFSLLKLRCDRPRNCLQTGCGNLKFDPTSSGHQGCSPSCLNAHFFTSFWYTKYIKSGYYGVRRWTRDIDVRTYDCLFFPVNLNNLHWVLVVVYIASGVVEFYDSLSSTSFKSVTTTVIKYMDEEALENNWSSSNFKNWKPVDVGNAIPRQVDSNNCGVYMCVYADLLSRGLRPPFSFSSKDISSIRLGMAADFLKGFVC</sequence>
<accession>A0ACC2E3N9</accession>
<gene>
    <name evidence="1" type="ORF">O6H91_03G013800</name>
</gene>
<evidence type="ECO:0000313" key="1">
    <source>
        <dbReference type="EMBL" id="KAJ7561094.1"/>
    </source>
</evidence>
<name>A0ACC2E3N9_DIPCM</name>
<comment type="caution">
    <text evidence="1">The sequence shown here is derived from an EMBL/GenBank/DDBJ whole genome shotgun (WGS) entry which is preliminary data.</text>
</comment>
<organism evidence="1 2">
    <name type="scientific">Diphasiastrum complanatum</name>
    <name type="common">Issler's clubmoss</name>
    <name type="synonym">Lycopodium complanatum</name>
    <dbReference type="NCBI Taxonomy" id="34168"/>
    <lineage>
        <taxon>Eukaryota</taxon>
        <taxon>Viridiplantae</taxon>
        <taxon>Streptophyta</taxon>
        <taxon>Embryophyta</taxon>
        <taxon>Tracheophyta</taxon>
        <taxon>Lycopodiopsida</taxon>
        <taxon>Lycopodiales</taxon>
        <taxon>Lycopodiaceae</taxon>
        <taxon>Lycopodioideae</taxon>
        <taxon>Diphasiastrum</taxon>
    </lineage>
</organism>
<keyword evidence="2" id="KW-1185">Reference proteome</keyword>
<protein>
    <submittedName>
        <fullName evidence="1">Uncharacterized protein</fullName>
    </submittedName>
</protein>
<dbReference type="Proteomes" id="UP001162992">
    <property type="component" value="Chromosome 3"/>
</dbReference>
<proteinExistence type="predicted"/>
<reference evidence="2" key="1">
    <citation type="journal article" date="2024" name="Proc. Natl. Acad. Sci. U.S.A.">
        <title>Extraordinary preservation of gene collinearity over three hundred million years revealed in homosporous lycophytes.</title>
        <authorList>
            <person name="Li C."/>
            <person name="Wickell D."/>
            <person name="Kuo L.Y."/>
            <person name="Chen X."/>
            <person name="Nie B."/>
            <person name="Liao X."/>
            <person name="Peng D."/>
            <person name="Ji J."/>
            <person name="Jenkins J."/>
            <person name="Williams M."/>
            <person name="Shu S."/>
            <person name="Plott C."/>
            <person name="Barry K."/>
            <person name="Rajasekar S."/>
            <person name="Grimwood J."/>
            <person name="Han X."/>
            <person name="Sun S."/>
            <person name="Hou Z."/>
            <person name="He W."/>
            <person name="Dai G."/>
            <person name="Sun C."/>
            <person name="Schmutz J."/>
            <person name="Leebens-Mack J.H."/>
            <person name="Li F.W."/>
            <person name="Wang L."/>
        </authorList>
    </citation>
    <scope>NUCLEOTIDE SEQUENCE [LARGE SCALE GENOMIC DNA]</scope>
    <source>
        <strain evidence="2">cv. PW_Plant_1</strain>
    </source>
</reference>
<dbReference type="EMBL" id="CM055094">
    <property type="protein sequence ID" value="KAJ7561094.1"/>
    <property type="molecule type" value="Genomic_DNA"/>
</dbReference>
<evidence type="ECO:0000313" key="2">
    <source>
        <dbReference type="Proteomes" id="UP001162992"/>
    </source>
</evidence>